<comment type="similarity">
    <text evidence="1">Belongs to the LytR/CpsA/Psr (LCP) family.</text>
</comment>
<dbReference type="InterPro" id="IPR050922">
    <property type="entry name" value="LytR/CpsA/Psr_CW_biosynth"/>
</dbReference>
<protein>
    <submittedName>
        <fullName evidence="4">Cell envelope-related function transcriptional attenuator common domain-containing protein</fullName>
    </submittedName>
</protein>
<comment type="caution">
    <text evidence="4">The sequence shown here is derived from an EMBL/GenBank/DDBJ whole genome shotgun (WGS) entry which is preliminary data.</text>
</comment>
<feature type="compositionally biased region" description="Low complexity" evidence="2">
    <location>
        <begin position="361"/>
        <end position="370"/>
    </location>
</feature>
<evidence type="ECO:0000313" key="5">
    <source>
        <dbReference type="Proteomes" id="UP000297938"/>
    </source>
</evidence>
<feature type="region of interest" description="Disordered" evidence="2">
    <location>
        <begin position="334"/>
        <end position="370"/>
    </location>
</feature>
<proteinExistence type="inferred from homology"/>
<dbReference type="PANTHER" id="PTHR33392:SF3">
    <property type="entry name" value="POLYISOPRENYL-TEICHOIC ACID--PEPTIDOGLYCAN TEICHOIC ACID TRANSFERASE TAGT"/>
    <property type="match status" value="1"/>
</dbReference>
<reference evidence="4 5" key="1">
    <citation type="journal article" date="2018" name="Int. J. Food Microbiol.">
        <title>Growth of Carnobacterium spp. isolated from chilled vacuum-packaged meat under relevant acidic conditions.</title>
        <authorList>
            <person name="Zhang P."/>
            <person name="Badoni M."/>
            <person name="Ganzle M."/>
            <person name="Yang X."/>
        </authorList>
    </citation>
    <scope>NUCLEOTIDE SEQUENCE [LARGE SCALE GENOMIC DNA]</scope>
    <source>
        <strain evidence="4 5">B2</strain>
    </source>
</reference>
<organism evidence="4 5">
    <name type="scientific">Carnobacterium divergens</name>
    <name type="common">Lactobacillus divergens</name>
    <dbReference type="NCBI Taxonomy" id="2748"/>
    <lineage>
        <taxon>Bacteria</taxon>
        <taxon>Bacillati</taxon>
        <taxon>Bacillota</taxon>
        <taxon>Bacilli</taxon>
        <taxon>Lactobacillales</taxon>
        <taxon>Carnobacteriaceae</taxon>
        <taxon>Carnobacterium</taxon>
    </lineage>
</organism>
<dbReference type="PANTHER" id="PTHR33392">
    <property type="entry name" value="POLYISOPRENYL-TEICHOIC ACID--PEPTIDOGLYCAN TEICHOIC ACID TRANSFERASE TAGU"/>
    <property type="match status" value="1"/>
</dbReference>
<dbReference type="InterPro" id="IPR004474">
    <property type="entry name" value="LytR_CpsA_psr"/>
</dbReference>
<evidence type="ECO:0000259" key="3">
    <source>
        <dbReference type="Pfam" id="PF03816"/>
    </source>
</evidence>
<dbReference type="Gene3D" id="3.40.630.190">
    <property type="entry name" value="LCP protein"/>
    <property type="match status" value="1"/>
</dbReference>
<sequence>MTVKKNNLEPVSSSPRNRKKKKKNLTLIILIPLLVLILAAVTYGAKLYAEAKKTIDDSYHELSGTNNTITKNGKTVKINPIEDTISILVMGIDDDSARQLGSARTDALIYLTINPKSHEINMVSIPRDTYTDIKSKKFTGKDKINVAYTYGEEEASIATVENFLNVPINYYVTFNFDSFLEIVDALGGIEVDVPVSFTDTNTLGNGEVTLEKGRQHLNGEQALALARTRHIDNDVKRGERQQLIIKAIVDKAMSAGSITKYSNVIKAAGSNMRTNLKFNEMLSIAQTGIDGTYKFNSYVFDWTDFTLDGASMVELYPDSVDFVSHRLRVSMGLDSKNETDSSDYEFKTNGLGNYESDSSEMDSSSSYYGG</sequence>
<dbReference type="Proteomes" id="UP000297938">
    <property type="component" value="Unassembled WGS sequence"/>
</dbReference>
<feature type="domain" description="Cell envelope-related transcriptional attenuator" evidence="3">
    <location>
        <begin position="104"/>
        <end position="252"/>
    </location>
</feature>
<dbReference type="NCBIfam" id="TIGR00350">
    <property type="entry name" value="lytR_cpsA_psr"/>
    <property type="match status" value="1"/>
</dbReference>
<dbReference type="EMBL" id="NRPP01000002">
    <property type="protein sequence ID" value="TFJ30386.1"/>
    <property type="molecule type" value="Genomic_DNA"/>
</dbReference>
<accession>A0A5F0MH90</accession>
<evidence type="ECO:0000313" key="4">
    <source>
        <dbReference type="EMBL" id="TFJ30386.1"/>
    </source>
</evidence>
<gene>
    <name evidence="4" type="ORF">CKN69_00300</name>
</gene>
<evidence type="ECO:0000256" key="2">
    <source>
        <dbReference type="SAM" id="MobiDB-lite"/>
    </source>
</evidence>
<dbReference type="Pfam" id="PF03816">
    <property type="entry name" value="LytR_cpsA_psr"/>
    <property type="match status" value="1"/>
</dbReference>
<evidence type="ECO:0000256" key="1">
    <source>
        <dbReference type="ARBA" id="ARBA00006068"/>
    </source>
</evidence>
<dbReference type="AlphaFoldDB" id="A0A5F0MH90"/>
<name>A0A5F0MH90_CARDV</name>